<proteinExistence type="predicted"/>
<dbReference type="RefSeq" id="WP_073306450.1">
    <property type="nucleotide sequence ID" value="NZ_FRAW01000070.1"/>
</dbReference>
<sequence length="89" mass="9809">MLGEKLEDLKLKDKKLQKPMRLGHAQASLLATLGFRVFNHHGAKEAVFPFDKLQKLPRLGNGPASSPAVLGLRSFPEGDPVKGFEMRSL</sequence>
<evidence type="ECO:0000313" key="3">
    <source>
        <dbReference type="Proteomes" id="UP000184275"/>
    </source>
</evidence>
<feature type="region of interest" description="Disordered" evidence="1">
    <location>
        <begin position="64"/>
        <end position="89"/>
    </location>
</feature>
<gene>
    <name evidence="2" type="ORF">SAMN05720469_1706</name>
</gene>
<dbReference type="AlphaFoldDB" id="A0A1M6ZRT3"/>
<name>A0A1M6ZRT3_9BACT</name>
<evidence type="ECO:0000313" key="2">
    <source>
        <dbReference type="EMBL" id="SHL33150.1"/>
    </source>
</evidence>
<feature type="compositionally biased region" description="Basic and acidic residues" evidence="1">
    <location>
        <begin position="79"/>
        <end position="89"/>
    </location>
</feature>
<dbReference type="Proteomes" id="UP000184275">
    <property type="component" value="Unassembled WGS sequence"/>
</dbReference>
<dbReference type="EMBL" id="FRAW01000070">
    <property type="protein sequence ID" value="SHL33150.1"/>
    <property type="molecule type" value="Genomic_DNA"/>
</dbReference>
<keyword evidence="3" id="KW-1185">Reference proteome</keyword>
<organism evidence="2 3">
    <name type="scientific">Fibrobacter intestinalis</name>
    <dbReference type="NCBI Taxonomy" id="28122"/>
    <lineage>
        <taxon>Bacteria</taxon>
        <taxon>Pseudomonadati</taxon>
        <taxon>Fibrobacterota</taxon>
        <taxon>Fibrobacteria</taxon>
        <taxon>Fibrobacterales</taxon>
        <taxon>Fibrobacteraceae</taxon>
        <taxon>Fibrobacter</taxon>
    </lineage>
</organism>
<protein>
    <submittedName>
        <fullName evidence="2">Uncharacterized protein</fullName>
    </submittedName>
</protein>
<reference evidence="3" key="1">
    <citation type="submission" date="2016-11" db="EMBL/GenBank/DDBJ databases">
        <authorList>
            <person name="Varghese N."/>
            <person name="Submissions S."/>
        </authorList>
    </citation>
    <scope>NUCLEOTIDE SEQUENCE [LARGE SCALE GENOMIC DNA]</scope>
    <source>
        <strain evidence="3">UWOS</strain>
    </source>
</reference>
<evidence type="ECO:0000256" key="1">
    <source>
        <dbReference type="SAM" id="MobiDB-lite"/>
    </source>
</evidence>
<accession>A0A1M6ZRT3</accession>